<evidence type="ECO:0000256" key="1">
    <source>
        <dbReference type="SAM" id="MobiDB-lite"/>
    </source>
</evidence>
<dbReference type="InterPro" id="IPR001466">
    <property type="entry name" value="Beta-lactam-related"/>
</dbReference>
<protein>
    <submittedName>
        <fullName evidence="4">Beta-lactamase/transpeptidase-like protein</fullName>
    </submittedName>
</protein>
<proteinExistence type="predicted"/>
<dbReference type="InterPro" id="IPR011009">
    <property type="entry name" value="Kinase-like_dom_sf"/>
</dbReference>
<name>A0A138ZY42_GONPJ</name>
<evidence type="ECO:0000259" key="3">
    <source>
        <dbReference type="Pfam" id="PF03109"/>
    </source>
</evidence>
<organism evidence="4 5">
    <name type="scientific">Gonapodya prolifera (strain JEL478)</name>
    <name type="common">Monoblepharis prolifera</name>
    <dbReference type="NCBI Taxonomy" id="1344416"/>
    <lineage>
        <taxon>Eukaryota</taxon>
        <taxon>Fungi</taxon>
        <taxon>Fungi incertae sedis</taxon>
        <taxon>Chytridiomycota</taxon>
        <taxon>Chytridiomycota incertae sedis</taxon>
        <taxon>Monoblepharidomycetes</taxon>
        <taxon>Monoblepharidales</taxon>
        <taxon>Gonapodyaceae</taxon>
        <taxon>Gonapodya</taxon>
    </lineage>
</organism>
<dbReference type="OrthoDB" id="427480at2759"/>
<dbReference type="CDD" id="cd05121">
    <property type="entry name" value="ABC1_ADCK3-like"/>
    <property type="match status" value="1"/>
</dbReference>
<dbReference type="Gene3D" id="3.40.710.10">
    <property type="entry name" value="DD-peptidase/beta-lactamase superfamily"/>
    <property type="match status" value="1"/>
</dbReference>
<dbReference type="EMBL" id="KQ965865">
    <property type="protein sequence ID" value="KXS09410.1"/>
    <property type="molecule type" value="Genomic_DNA"/>
</dbReference>
<dbReference type="Pfam" id="PF00144">
    <property type="entry name" value="Beta-lactamase"/>
    <property type="match status" value="1"/>
</dbReference>
<dbReference type="Pfam" id="PF03109">
    <property type="entry name" value="ABC1"/>
    <property type="match status" value="1"/>
</dbReference>
<feature type="region of interest" description="Disordered" evidence="1">
    <location>
        <begin position="748"/>
        <end position="775"/>
    </location>
</feature>
<dbReference type="AlphaFoldDB" id="A0A138ZY42"/>
<dbReference type="PANTHER" id="PTHR43173:SF3">
    <property type="entry name" value="ABC1 FAMILY PROTEIN"/>
    <property type="match status" value="1"/>
</dbReference>
<dbReference type="SUPFAM" id="SSF56601">
    <property type="entry name" value="beta-lactamase/transpeptidase-like"/>
    <property type="match status" value="1"/>
</dbReference>
<accession>A0A138ZY42</accession>
<dbReference type="STRING" id="1344416.A0A138ZY42"/>
<dbReference type="InterPro" id="IPR004147">
    <property type="entry name" value="ABC1_dom"/>
</dbReference>
<dbReference type="SUPFAM" id="SSF56112">
    <property type="entry name" value="Protein kinase-like (PK-like)"/>
    <property type="match status" value="1"/>
</dbReference>
<keyword evidence="5" id="KW-1185">Reference proteome</keyword>
<evidence type="ECO:0000259" key="2">
    <source>
        <dbReference type="Pfam" id="PF00144"/>
    </source>
</evidence>
<gene>
    <name evidence="4" type="ORF">M427DRAFT_64151</name>
</gene>
<feature type="compositionally biased region" description="Polar residues" evidence="1">
    <location>
        <begin position="751"/>
        <end position="761"/>
    </location>
</feature>
<evidence type="ECO:0000313" key="5">
    <source>
        <dbReference type="Proteomes" id="UP000070544"/>
    </source>
</evidence>
<feature type="compositionally biased region" description="Low complexity" evidence="1">
    <location>
        <begin position="763"/>
        <end position="775"/>
    </location>
</feature>
<dbReference type="PANTHER" id="PTHR43173">
    <property type="entry name" value="ABC1 FAMILY PROTEIN"/>
    <property type="match status" value="1"/>
</dbReference>
<dbReference type="Proteomes" id="UP000070544">
    <property type="component" value="Unassembled WGS sequence"/>
</dbReference>
<dbReference type="InterPro" id="IPR012338">
    <property type="entry name" value="Beta-lactam/transpept-like"/>
</dbReference>
<feature type="domain" description="ABC1 atypical kinase-like" evidence="3">
    <location>
        <begin position="122"/>
        <end position="386"/>
    </location>
</feature>
<dbReference type="InterPro" id="IPR051130">
    <property type="entry name" value="Mito_struct-func_regulator"/>
</dbReference>
<feature type="domain" description="Beta-lactamase-related" evidence="2">
    <location>
        <begin position="516"/>
        <end position="963"/>
    </location>
</feature>
<reference evidence="4 5" key="1">
    <citation type="journal article" date="2015" name="Genome Biol. Evol.">
        <title>Phylogenomic analyses indicate that early fungi evolved digesting cell walls of algal ancestors of land plants.</title>
        <authorList>
            <person name="Chang Y."/>
            <person name="Wang S."/>
            <person name="Sekimoto S."/>
            <person name="Aerts A.L."/>
            <person name="Choi C."/>
            <person name="Clum A."/>
            <person name="LaButti K.M."/>
            <person name="Lindquist E.A."/>
            <person name="Yee Ngan C."/>
            <person name="Ohm R.A."/>
            <person name="Salamov A.A."/>
            <person name="Grigoriev I.V."/>
            <person name="Spatafora J.W."/>
            <person name="Berbee M.L."/>
        </authorList>
    </citation>
    <scope>NUCLEOTIDE SEQUENCE [LARGE SCALE GENOMIC DNA]</scope>
    <source>
        <strain evidence="4 5">JEL478</strain>
    </source>
</reference>
<evidence type="ECO:0000313" key="4">
    <source>
        <dbReference type="EMBL" id="KXS09410.1"/>
    </source>
</evidence>
<sequence>MSWRSVVLLGGNLLAFSLLGPVVSVVLQLFAVNPLQFLLLRRTRVYGEAAALFFDYRWTRWRTSKMTDEESQPIWDALHEKNAKRLYKVMTELEGIWIKMGQYVSTRVDILPEAYITELKPLQDALPPRDIADIRQTILEELGSPSEELFHEFNEKPLATASIAQVHKAVLRSTGENIVVKVQHRNIERIVMQDLENMREVVRIVAEFEKDFDFRVIYDEWASELPKELDFVNEASNMETVQRNFEKFTSDLDARDPKLAEEFEVSSPQLKFDCRLPKIVQSVPRSKKVLCLEFVDGWKLNDVKALKSNGVDCPKIAGEICRSYAQQIFHAGVYNGDPHGGNFLVEKSSHRLILLDFGLTKHLTTTERRGLSKMLVAAADLDYIALLSSLEEIGLKLNIDEPEASMNVVRFLFRRSKSKEENQKEMEEMNKKYEEDQASRPTMRKVVEAFPGCLILFGRVLNLLRGLSSSLGDTKSYLEIMTPFARQSLLDDFLRESAVPLSVSNVSMNAAETKLRGVIKTLADQKLVLGMQVFVSRGAETVANVSEGFMGPLDPRKYSEDTLTNVFSVTKPFVAVVLHLLVQDGVLKYDDTVSSVWPSFAQKGKENITVAQALSHLAGLQDAGSDEMMGDLFTLTDWSKVMGFLERAAPKSVGTFGYHYLVYGHLIGGILEKSSGRACMDLVNERVFHPLGIQNDGFIGISPKVESRLASVVMDVKGLIKSFGANFSSIEDLVSKEGVTLKEEPHVVTNGDANGVTNGNGHTAPTPSRPAATTAPARNLRERLASSPGASQALVLSNPSIFNHLRIRRAVIPAANGHFTANALAKFYSSVGAAFAVEGGDKGKDRGNVLGIKSKTAESMMWGFDFAEQWDDKGKAKSARRLVTEEELSVLRASAGVVPAMGGGFFRYHFVKRLPAPKSRPDGAYYVAELIVGLGHSGFGGSVAMALPSENVSFAIVLNKLNLQGKATQTVMDCIAEILDVGHPIQYGGVEAGRTAAVSARAEVFADMEVRMEESLE</sequence>